<dbReference type="Pfam" id="PF00654">
    <property type="entry name" value="Voltage_CLC"/>
    <property type="match status" value="2"/>
</dbReference>
<keyword evidence="7" id="KW-0869">Chloride channel</keyword>
<keyword evidence="3 10" id="KW-0812">Transmembrane</keyword>
<dbReference type="KEGG" id="hhl:Halha_0745"/>
<feature type="transmembrane region" description="Helical" evidence="10">
    <location>
        <begin position="379"/>
        <end position="396"/>
    </location>
</feature>
<dbReference type="InterPro" id="IPR050368">
    <property type="entry name" value="ClC-type_chloride_channel"/>
</dbReference>
<feature type="transmembrane region" description="Helical" evidence="10">
    <location>
        <begin position="256"/>
        <end position="274"/>
    </location>
</feature>
<gene>
    <name evidence="11" type="ordered locus">Halha_0745</name>
</gene>
<protein>
    <submittedName>
        <fullName evidence="11">Chloride channel protein EriC</fullName>
    </submittedName>
</protein>
<dbReference type="Proteomes" id="UP000010880">
    <property type="component" value="Chromosome"/>
</dbReference>
<keyword evidence="5" id="KW-0406">Ion transport</keyword>
<keyword evidence="4 10" id="KW-1133">Transmembrane helix</keyword>
<feature type="transmembrane region" description="Helical" evidence="10">
    <location>
        <begin position="349"/>
        <end position="373"/>
    </location>
</feature>
<dbReference type="InterPro" id="IPR014743">
    <property type="entry name" value="Cl-channel_core"/>
</dbReference>
<reference evidence="12" key="1">
    <citation type="submission" date="2012-02" db="EMBL/GenBank/DDBJ databases">
        <title>The complete genome of Halobacteroides halobius DSM 5150.</title>
        <authorList>
            <person name="Lucas S."/>
            <person name="Copeland A."/>
            <person name="Lapidus A."/>
            <person name="Glavina del Rio T."/>
            <person name="Dalin E."/>
            <person name="Tice H."/>
            <person name="Bruce D."/>
            <person name="Goodwin L."/>
            <person name="Pitluck S."/>
            <person name="Peters L."/>
            <person name="Mikhailova N."/>
            <person name="Gu W."/>
            <person name="Kyrpides N."/>
            <person name="Mavromatis K."/>
            <person name="Ivanova N."/>
            <person name="Brettin T."/>
            <person name="Detter J.C."/>
            <person name="Han C."/>
            <person name="Larimer F."/>
            <person name="Land M."/>
            <person name="Hauser L."/>
            <person name="Markowitz V."/>
            <person name="Cheng J.-F."/>
            <person name="Hugenholtz P."/>
            <person name="Woyke T."/>
            <person name="Wu D."/>
            <person name="Tindall B."/>
            <person name="Pomrenke H."/>
            <person name="Brambilla E."/>
            <person name="Klenk H.-P."/>
            <person name="Eisen J.A."/>
        </authorList>
    </citation>
    <scope>NUCLEOTIDE SEQUENCE [LARGE SCALE GENOMIC DNA]</scope>
    <source>
        <strain evidence="12">ATCC 35273 / DSM 5150 / MD-1</strain>
    </source>
</reference>
<evidence type="ECO:0000256" key="2">
    <source>
        <dbReference type="ARBA" id="ARBA00022448"/>
    </source>
</evidence>
<proteinExistence type="predicted"/>
<evidence type="ECO:0000256" key="4">
    <source>
        <dbReference type="ARBA" id="ARBA00022989"/>
    </source>
</evidence>
<dbReference type="PANTHER" id="PTHR43427:SF6">
    <property type="entry name" value="CHLORIDE CHANNEL PROTEIN CLC-E"/>
    <property type="match status" value="1"/>
</dbReference>
<feature type="transmembrane region" description="Helical" evidence="10">
    <location>
        <begin position="108"/>
        <end position="135"/>
    </location>
</feature>
<dbReference type="InterPro" id="IPR001807">
    <property type="entry name" value="ClC"/>
</dbReference>
<evidence type="ECO:0000256" key="5">
    <source>
        <dbReference type="ARBA" id="ARBA00023065"/>
    </source>
</evidence>
<dbReference type="STRING" id="748449.Halha_0745"/>
<evidence type="ECO:0000256" key="6">
    <source>
        <dbReference type="ARBA" id="ARBA00023136"/>
    </source>
</evidence>
<dbReference type="GO" id="GO:0034707">
    <property type="term" value="C:chloride channel complex"/>
    <property type="evidence" value="ECO:0007669"/>
    <property type="project" value="UniProtKB-KW"/>
</dbReference>
<feature type="transmembrane region" description="Helical" evidence="10">
    <location>
        <begin position="14"/>
        <end position="36"/>
    </location>
</feature>
<feature type="transmembrane region" description="Helical" evidence="10">
    <location>
        <begin position="223"/>
        <end position="244"/>
    </location>
</feature>
<sequence>MSSRIFYKEISQYILKWTGFSLIVGFLGACLVYSMEEFVTVLAQIRKVHYLLTPLIGGGIVGLIIYYIDSRAAGLGTNIYISYTKGNTNIHQPIKLFLSKILATQATLGLIGFGGLVGPLLLLGSSLAFFIREILELFRIRLYKEARVVSACGAAATVGSLLKAPLGGGIFASEILYKSALDYNELFPAILSSSFGYFFYKFISPTSQSEIIINFPQFQVADLMLLVVVALICGLLGQFFISLFNWTNNLFSTLPIQNLFKPMLVSCIIILFYTRANLDLKINITEVTELFSDPLPIKLAVTLLLLKILLTIVVISSGGSAAVLNVAILSGAITGNMLYHIFSSIPLPTLMIVGSAATIASIANVPLATIILFTEVFNLNSVLPVVIGGIVGFLIGRPRTVFEYIE</sequence>
<feature type="transmembrane region" description="Helical" evidence="10">
    <location>
        <begin position="186"/>
        <end position="203"/>
    </location>
</feature>
<dbReference type="HOGENOM" id="CLU_015263_5_3_9"/>
<evidence type="ECO:0000313" key="12">
    <source>
        <dbReference type="Proteomes" id="UP000010880"/>
    </source>
</evidence>
<evidence type="ECO:0000256" key="1">
    <source>
        <dbReference type="ARBA" id="ARBA00004141"/>
    </source>
</evidence>
<evidence type="ECO:0000256" key="10">
    <source>
        <dbReference type="SAM" id="Phobius"/>
    </source>
</evidence>
<organism evidence="11 12">
    <name type="scientific">Halobacteroides halobius (strain ATCC 35273 / DSM 5150 / MD-1)</name>
    <dbReference type="NCBI Taxonomy" id="748449"/>
    <lineage>
        <taxon>Bacteria</taxon>
        <taxon>Bacillati</taxon>
        <taxon>Bacillota</taxon>
        <taxon>Clostridia</taxon>
        <taxon>Halanaerobiales</taxon>
        <taxon>Halobacteroidaceae</taxon>
        <taxon>Halobacteroides</taxon>
    </lineage>
</organism>
<dbReference type="EMBL" id="CP003359">
    <property type="protein sequence ID" value="AGB40718.1"/>
    <property type="molecule type" value="Genomic_DNA"/>
</dbReference>
<evidence type="ECO:0000256" key="9">
    <source>
        <dbReference type="ARBA" id="ARBA00023303"/>
    </source>
</evidence>
<feature type="transmembrane region" description="Helical" evidence="10">
    <location>
        <begin position="147"/>
        <end position="166"/>
    </location>
</feature>
<dbReference type="GO" id="GO:0005254">
    <property type="term" value="F:chloride channel activity"/>
    <property type="evidence" value="ECO:0007669"/>
    <property type="project" value="UniProtKB-KW"/>
</dbReference>
<dbReference type="Gene3D" id="1.10.3080.10">
    <property type="entry name" value="Clc chloride channel"/>
    <property type="match status" value="1"/>
</dbReference>
<dbReference type="PROSITE" id="PS51257">
    <property type="entry name" value="PROKAR_LIPOPROTEIN"/>
    <property type="match status" value="1"/>
</dbReference>
<evidence type="ECO:0000313" key="11">
    <source>
        <dbReference type="EMBL" id="AGB40718.1"/>
    </source>
</evidence>
<dbReference type="eggNOG" id="COG0038">
    <property type="taxonomic scope" value="Bacteria"/>
</dbReference>
<keyword evidence="2" id="KW-0813">Transport</keyword>
<evidence type="ECO:0000256" key="8">
    <source>
        <dbReference type="ARBA" id="ARBA00023214"/>
    </source>
</evidence>
<name>L0K9D1_HALHC</name>
<dbReference type="PANTHER" id="PTHR43427">
    <property type="entry name" value="CHLORIDE CHANNEL PROTEIN CLC-E"/>
    <property type="match status" value="1"/>
</dbReference>
<keyword evidence="6 10" id="KW-0472">Membrane</keyword>
<keyword evidence="9" id="KW-0407">Ion channel</keyword>
<dbReference type="CDD" id="cd00400">
    <property type="entry name" value="Voltage_gated_ClC"/>
    <property type="match status" value="1"/>
</dbReference>
<dbReference type="SUPFAM" id="SSF81340">
    <property type="entry name" value="Clc chloride channel"/>
    <property type="match status" value="1"/>
</dbReference>
<feature type="transmembrane region" description="Helical" evidence="10">
    <location>
        <begin position="321"/>
        <end position="342"/>
    </location>
</feature>
<dbReference type="OrthoDB" id="9767361at2"/>
<dbReference type="RefSeq" id="WP_015326443.1">
    <property type="nucleotide sequence ID" value="NC_019978.1"/>
</dbReference>
<evidence type="ECO:0000256" key="3">
    <source>
        <dbReference type="ARBA" id="ARBA00022692"/>
    </source>
</evidence>
<dbReference type="AlphaFoldDB" id="L0K9D1"/>
<feature type="transmembrane region" description="Helical" evidence="10">
    <location>
        <begin position="48"/>
        <end position="68"/>
    </location>
</feature>
<feature type="transmembrane region" description="Helical" evidence="10">
    <location>
        <begin position="295"/>
        <end position="315"/>
    </location>
</feature>
<keyword evidence="8" id="KW-0868">Chloride</keyword>
<evidence type="ECO:0000256" key="7">
    <source>
        <dbReference type="ARBA" id="ARBA00023173"/>
    </source>
</evidence>
<comment type="subcellular location">
    <subcellularLocation>
        <location evidence="1">Membrane</location>
        <topology evidence="1">Multi-pass membrane protein</topology>
    </subcellularLocation>
</comment>
<accession>L0K9D1</accession>
<keyword evidence="12" id="KW-1185">Reference proteome</keyword>